<dbReference type="InterPro" id="IPR043128">
    <property type="entry name" value="Rev_trsase/Diguanyl_cyclase"/>
</dbReference>
<dbReference type="EMBL" id="CP051152">
    <property type="protein sequence ID" value="QJQ04672.1"/>
    <property type="molecule type" value="Genomic_DNA"/>
</dbReference>
<feature type="domain" description="Response regulatory" evidence="6">
    <location>
        <begin position="262"/>
        <end position="378"/>
    </location>
</feature>
<evidence type="ECO:0000256" key="3">
    <source>
        <dbReference type="ARBA" id="ARBA00034247"/>
    </source>
</evidence>
<dbReference type="PROSITE" id="PS50887">
    <property type="entry name" value="GGDEF"/>
    <property type="match status" value="1"/>
</dbReference>
<dbReference type="GO" id="GO:0052621">
    <property type="term" value="F:diguanylate cyclase activity"/>
    <property type="evidence" value="ECO:0007669"/>
    <property type="project" value="UniProtKB-EC"/>
</dbReference>
<evidence type="ECO:0000256" key="4">
    <source>
        <dbReference type="PROSITE-ProRule" id="PRU00110"/>
    </source>
</evidence>
<evidence type="ECO:0000256" key="5">
    <source>
        <dbReference type="PROSITE-ProRule" id="PRU00169"/>
    </source>
</evidence>
<accession>A0A6M4A006</accession>
<evidence type="ECO:0000259" key="7">
    <source>
        <dbReference type="PROSITE" id="PS50887"/>
    </source>
</evidence>
<dbReference type="InterPro" id="IPR008207">
    <property type="entry name" value="Sig_transdc_His_kin_Hpt_dom"/>
</dbReference>
<dbReference type="PANTHER" id="PTHR45138:SF9">
    <property type="entry name" value="DIGUANYLATE CYCLASE DGCM-RELATED"/>
    <property type="match status" value="1"/>
</dbReference>
<dbReference type="InterPro" id="IPR001789">
    <property type="entry name" value="Sig_transdc_resp-reg_receiver"/>
</dbReference>
<name>A0A6M4A006_9BURK</name>
<dbReference type="CDD" id="cd00156">
    <property type="entry name" value="REC"/>
    <property type="match status" value="2"/>
</dbReference>
<keyword evidence="2" id="KW-0902">Two-component regulatory system</keyword>
<dbReference type="InterPro" id="IPR050469">
    <property type="entry name" value="Diguanylate_Cyclase"/>
</dbReference>
<sequence>MSDESDSLQDALRALNLMFAQKLPSKLLEIEEALNQFSAHPANADALALLHRLLHTMSGSAGTFGFDELGAHSRKLEVRIKTLMNGAVWTEVQLQQFISDVRVYLVTAVPGAEPVVLPSLPDKPVHLEVKASTSPLIYLVDSDTVLTDAISVQLRQFGYEILALNSISDLSEALLSRMPELIVLDLGLQEVGGGSVEEIARLQKTTNFNTSVIFISSSSTFESRLQAVRAGGVGYFPKPVDIVSLVERIDSLVAGGAPKGYRVLIVDDDVAVAEYYSQVLRNSGMNVEVVTDPDQLFNVMSNFRPELLLMDVYMPLCSGVELAKMVRQDNSYLDVPIVFFSSETDLGRQLDAVKAGADDFLTKPISAEFLVSSISTRADRYRSLRSLIMRDGLTGLYNHSAIKEELGAEVLIAGRNKTDMAFAMIDLDDFKHVNDSYGHPVGDQVLRTLSRLLRQRLRRSDVIGRYGGEEFVVIFPGTSAERACKVLDESEGGIRDAATIF</sequence>
<organism evidence="9 10">
    <name type="scientific">Undibacterium piscinae</name>
    <dbReference type="NCBI Taxonomy" id="2495591"/>
    <lineage>
        <taxon>Bacteria</taxon>
        <taxon>Pseudomonadati</taxon>
        <taxon>Pseudomonadota</taxon>
        <taxon>Betaproteobacteria</taxon>
        <taxon>Burkholderiales</taxon>
        <taxon>Oxalobacteraceae</taxon>
        <taxon>Undibacterium</taxon>
    </lineage>
</organism>
<dbReference type="PROSITE" id="PS50110">
    <property type="entry name" value="RESPONSE_REGULATORY"/>
    <property type="match status" value="2"/>
</dbReference>
<keyword evidence="5" id="KW-0597">Phosphoprotein</keyword>
<evidence type="ECO:0000256" key="1">
    <source>
        <dbReference type="ARBA" id="ARBA00012528"/>
    </source>
</evidence>
<feature type="domain" description="Response regulatory" evidence="6">
    <location>
        <begin position="136"/>
        <end position="253"/>
    </location>
</feature>
<dbReference type="GO" id="GO:0005886">
    <property type="term" value="C:plasma membrane"/>
    <property type="evidence" value="ECO:0007669"/>
    <property type="project" value="TreeGrafter"/>
</dbReference>
<dbReference type="Gene3D" id="3.40.50.2300">
    <property type="match status" value="2"/>
</dbReference>
<dbReference type="InterPro" id="IPR000160">
    <property type="entry name" value="GGDEF_dom"/>
</dbReference>
<dbReference type="Pfam" id="PF01627">
    <property type="entry name" value="Hpt"/>
    <property type="match status" value="1"/>
</dbReference>
<evidence type="ECO:0000313" key="10">
    <source>
        <dbReference type="Proteomes" id="UP000274350"/>
    </source>
</evidence>
<feature type="modified residue" description="Phosphohistidine" evidence="4">
    <location>
        <position position="55"/>
    </location>
</feature>
<dbReference type="KEGG" id="upi:EJG51_001065"/>
<reference evidence="9 10" key="1">
    <citation type="journal article" date="2019" name="Int. J. Syst. Evol. Microbiol.">
        <title>Undibacterium piscinae sp. nov., isolated from Korean shiner intestine.</title>
        <authorList>
            <person name="Lee S.Y."/>
            <person name="Kang W."/>
            <person name="Kim P.S."/>
            <person name="Kim H.S."/>
            <person name="Sung H."/>
            <person name="Shin N.R."/>
            <person name="Whon T.W."/>
            <person name="Yun J.H."/>
            <person name="Lee J.Y."/>
            <person name="Lee J.Y."/>
            <person name="Jung M.J."/>
            <person name="Jeong Y.S."/>
            <person name="Tak E.J."/>
            <person name="Han J.E."/>
            <person name="Hyun D.W."/>
            <person name="Kang M.S."/>
            <person name="Lee K.E."/>
            <person name="Lee B.H."/>
            <person name="Bae J.W."/>
        </authorList>
    </citation>
    <scope>NUCLEOTIDE SEQUENCE [LARGE SCALE GENOMIC DNA]</scope>
    <source>
        <strain evidence="9 10">S11R28</strain>
    </source>
</reference>
<proteinExistence type="predicted"/>
<keyword evidence="10" id="KW-1185">Reference proteome</keyword>
<dbReference type="SUPFAM" id="SSF52172">
    <property type="entry name" value="CheY-like"/>
    <property type="match status" value="2"/>
</dbReference>
<dbReference type="NCBIfam" id="TIGR00254">
    <property type="entry name" value="GGDEF"/>
    <property type="match status" value="1"/>
</dbReference>
<dbReference type="SUPFAM" id="SSF47226">
    <property type="entry name" value="Histidine-containing phosphotransfer domain, HPT domain"/>
    <property type="match status" value="1"/>
</dbReference>
<dbReference type="GO" id="GO:0000160">
    <property type="term" value="P:phosphorelay signal transduction system"/>
    <property type="evidence" value="ECO:0007669"/>
    <property type="project" value="UniProtKB-KW"/>
</dbReference>
<dbReference type="CDD" id="cd01949">
    <property type="entry name" value="GGDEF"/>
    <property type="match status" value="1"/>
</dbReference>
<dbReference type="InterPro" id="IPR029787">
    <property type="entry name" value="Nucleotide_cyclase"/>
</dbReference>
<comment type="catalytic activity">
    <reaction evidence="3">
        <text>2 GTP = 3',3'-c-di-GMP + 2 diphosphate</text>
        <dbReference type="Rhea" id="RHEA:24898"/>
        <dbReference type="ChEBI" id="CHEBI:33019"/>
        <dbReference type="ChEBI" id="CHEBI:37565"/>
        <dbReference type="ChEBI" id="CHEBI:58805"/>
        <dbReference type="EC" id="2.7.7.65"/>
    </reaction>
</comment>
<dbReference type="InterPro" id="IPR036641">
    <property type="entry name" value="HPT_dom_sf"/>
</dbReference>
<dbReference type="Proteomes" id="UP000274350">
    <property type="component" value="Chromosome"/>
</dbReference>
<protein>
    <recommendedName>
        <fullName evidence="1">diguanylate cyclase</fullName>
        <ecNumber evidence="1">2.7.7.65</ecNumber>
    </recommendedName>
</protein>
<dbReference type="PANTHER" id="PTHR45138">
    <property type="entry name" value="REGULATORY COMPONENTS OF SENSORY TRANSDUCTION SYSTEM"/>
    <property type="match status" value="1"/>
</dbReference>
<dbReference type="GO" id="GO:0004672">
    <property type="term" value="F:protein kinase activity"/>
    <property type="evidence" value="ECO:0007669"/>
    <property type="project" value="UniProtKB-ARBA"/>
</dbReference>
<dbReference type="SMART" id="SM00448">
    <property type="entry name" value="REC"/>
    <property type="match status" value="2"/>
</dbReference>
<dbReference type="GO" id="GO:1902201">
    <property type="term" value="P:negative regulation of bacterial-type flagellum-dependent cell motility"/>
    <property type="evidence" value="ECO:0007669"/>
    <property type="project" value="TreeGrafter"/>
</dbReference>
<dbReference type="AlphaFoldDB" id="A0A6M4A006"/>
<feature type="modified residue" description="4-aspartylphosphate" evidence="5">
    <location>
        <position position="311"/>
    </location>
</feature>
<dbReference type="Gene3D" id="1.20.120.160">
    <property type="entry name" value="HPT domain"/>
    <property type="match status" value="1"/>
</dbReference>
<evidence type="ECO:0000256" key="2">
    <source>
        <dbReference type="ARBA" id="ARBA00023012"/>
    </source>
</evidence>
<dbReference type="SMART" id="SM00267">
    <property type="entry name" value="GGDEF"/>
    <property type="match status" value="1"/>
</dbReference>
<feature type="modified residue" description="4-aspartylphosphate" evidence="5">
    <location>
        <position position="185"/>
    </location>
</feature>
<evidence type="ECO:0000259" key="6">
    <source>
        <dbReference type="PROSITE" id="PS50110"/>
    </source>
</evidence>
<evidence type="ECO:0000313" key="9">
    <source>
        <dbReference type="EMBL" id="QJQ04672.1"/>
    </source>
</evidence>
<evidence type="ECO:0000259" key="8">
    <source>
        <dbReference type="PROSITE" id="PS50894"/>
    </source>
</evidence>
<dbReference type="EC" id="2.7.7.65" evidence="1"/>
<gene>
    <name evidence="9" type="ORF">EJG51_001065</name>
</gene>
<dbReference type="InterPro" id="IPR011006">
    <property type="entry name" value="CheY-like_superfamily"/>
</dbReference>
<feature type="domain" description="GGDEF" evidence="7">
    <location>
        <begin position="418"/>
        <end position="501"/>
    </location>
</feature>
<dbReference type="Gene3D" id="3.30.70.270">
    <property type="match status" value="1"/>
</dbReference>
<dbReference type="PROSITE" id="PS50894">
    <property type="entry name" value="HPT"/>
    <property type="match status" value="1"/>
</dbReference>
<dbReference type="Pfam" id="PF00072">
    <property type="entry name" value="Response_reg"/>
    <property type="match status" value="2"/>
</dbReference>
<dbReference type="SUPFAM" id="SSF55073">
    <property type="entry name" value="Nucleotide cyclase"/>
    <property type="match status" value="1"/>
</dbReference>
<dbReference type="Pfam" id="PF00990">
    <property type="entry name" value="GGDEF"/>
    <property type="match status" value="1"/>
</dbReference>
<dbReference type="GO" id="GO:0043709">
    <property type="term" value="P:cell adhesion involved in single-species biofilm formation"/>
    <property type="evidence" value="ECO:0007669"/>
    <property type="project" value="TreeGrafter"/>
</dbReference>
<feature type="domain" description="HPt" evidence="8">
    <location>
        <begin position="8"/>
        <end position="112"/>
    </location>
</feature>